<feature type="transmembrane region" description="Helical" evidence="8">
    <location>
        <begin position="899"/>
        <end position="917"/>
    </location>
</feature>
<dbReference type="InterPro" id="IPR003864">
    <property type="entry name" value="CSC1/OSCA1-like_7TM"/>
</dbReference>
<comment type="caution">
    <text evidence="12">The sequence shown here is derived from an EMBL/GenBank/DDBJ whole genome shotgun (WGS) entry which is preliminary data.</text>
</comment>
<feature type="domain" description="CSC1/OSCA1-like 7TM region" evidence="9">
    <location>
        <begin position="426"/>
        <end position="706"/>
    </location>
</feature>
<dbReference type="EMBL" id="QXFY01000028">
    <property type="protein sequence ID" value="KAE9361288.1"/>
    <property type="molecule type" value="Genomic_DNA"/>
</dbReference>
<feature type="compositionally biased region" description="Low complexity" evidence="7">
    <location>
        <begin position="842"/>
        <end position="857"/>
    </location>
</feature>
<dbReference type="GO" id="GO:0005227">
    <property type="term" value="F:calcium-activated cation channel activity"/>
    <property type="evidence" value="ECO:0007669"/>
    <property type="project" value="InterPro"/>
</dbReference>
<name>A0A6G0SLW7_9STRA</name>
<feature type="transmembrane region" description="Helical" evidence="8">
    <location>
        <begin position="113"/>
        <end position="131"/>
    </location>
</feature>
<dbReference type="GO" id="GO:0005886">
    <property type="term" value="C:plasma membrane"/>
    <property type="evidence" value="ECO:0007669"/>
    <property type="project" value="TreeGrafter"/>
</dbReference>
<evidence type="ECO:0000256" key="1">
    <source>
        <dbReference type="ARBA" id="ARBA00004141"/>
    </source>
</evidence>
<evidence type="ECO:0000313" key="12">
    <source>
        <dbReference type="EMBL" id="KAE9361288.1"/>
    </source>
</evidence>
<evidence type="ECO:0000256" key="4">
    <source>
        <dbReference type="ARBA" id="ARBA00022692"/>
    </source>
</evidence>
<dbReference type="Pfam" id="PF02714">
    <property type="entry name" value="RSN1_7TM"/>
    <property type="match status" value="1"/>
</dbReference>
<feature type="domain" description="CSC1/OSCA1-like N-terminal transmembrane" evidence="10">
    <location>
        <begin position="29"/>
        <end position="176"/>
    </location>
</feature>
<keyword evidence="5 8" id="KW-1133">Transmembrane helix</keyword>
<dbReference type="PANTHER" id="PTHR13018">
    <property type="entry name" value="PROBABLE MEMBRANE PROTEIN DUF221-RELATED"/>
    <property type="match status" value="1"/>
</dbReference>
<feature type="transmembrane region" description="Helical" evidence="8">
    <location>
        <begin position="634"/>
        <end position="661"/>
    </location>
</feature>
<keyword evidence="4 8" id="KW-0812">Transmembrane</keyword>
<evidence type="ECO:0000256" key="6">
    <source>
        <dbReference type="ARBA" id="ARBA00023136"/>
    </source>
</evidence>
<dbReference type="Proteomes" id="UP000486351">
    <property type="component" value="Unassembled WGS sequence"/>
</dbReference>
<feature type="transmembrane region" description="Helical" evidence="8">
    <location>
        <begin position="1535"/>
        <end position="1557"/>
    </location>
</feature>
<evidence type="ECO:0000313" key="13">
    <source>
        <dbReference type="Proteomes" id="UP000486351"/>
    </source>
</evidence>
<dbReference type="InterPro" id="IPR045122">
    <property type="entry name" value="Csc1-like"/>
</dbReference>
<dbReference type="PANTHER" id="PTHR13018:SF5">
    <property type="entry name" value="RE44586P"/>
    <property type="match status" value="1"/>
</dbReference>
<evidence type="ECO:0000256" key="3">
    <source>
        <dbReference type="ARBA" id="ARBA00022448"/>
    </source>
</evidence>
<comment type="similarity">
    <text evidence="2">Belongs to the CSC1 (TC 1.A.17) family.</text>
</comment>
<reference evidence="12 13" key="1">
    <citation type="submission" date="2018-09" db="EMBL/GenBank/DDBJ databases">
        <title>Genomic investigation of the strawberry pathogen Phytophthora fragariae indicates pathogenicity is determined by transcriptional variation in three key races.</title>
        <authorList>
            <person name="Adams T.M."/>
            <person name="Armitage A.D."/>
            <person name="Sobczyk M.K."/>
            <person name="Bates H.J."/>
            <person name="Dunwell J.M."/>
            <person name="Nellist C.F."/>
            <person name="Harrison R.J."/>
        </authorList>
    </citation>
    <scope>NUCLEOTIDE SEQUENCE [LARGE SCALE GENOMIC DNA]</scope>
    <source>
        <strain evidence="12 13">NOV-77</strain>
    </source>
</reference>
<proteinExistence type="inferred from homology"/>
<feature type="transmembrane region" description="Helical" evidence="8">
    <location>
        <begin position="988"/>
        <end position="1010"/>
    </location>
</feature>
<evidence type="ECO:0000256" key="5">
    <source>
        <dbReference type="ARBA" id="ARBA00022989"/>
    </source>
</evidence>
<gene>
    <name evidence="12" type="ORF">PF008_g1190</name>
</gene>
<dbReference type="Pfam" id="PF14703">
    <property type="entry name" value="PHM7_cyt"/>
    <property type="match status" value="2"/>
</dbReference>
<accession>A0A6G0SLW7</accession>
<dbReference type="InterPro" id="IPR032880">
    <property type="entry name" value="CSC1/OSCA1-like_N"/>
</dbReference>
<protein>
    <recommendedName>
        <fullName evidence="14">CSC1/OSCA1-like 7TM region domain-containing protein</fullName>
    </recommendedName>
</protein>
<evidence type="ECO:0000259" key="11">
    <source>
        <dbReference type="Pfam" id="PF14703"/>
    </source>
</evidence>
<evidence type="ECO:0000259" key="10">
    <source>
        <dbReference type="Pfam" id="PF13967"/>
    </source>
</evidence>
<feature type="transmembrane region" description="Helical" evidence="8">
    <location>
        <begin position="713"/>
        <end position="733"/>
    </location>
</feature>
<feature type="domain" description="CSC1/OSCA1-like cytosolic" evidence="11">
    <location>
        <begin position="195"/>
        <end position="308"/>
    </location>
</feature>
<feature type="compositionally biased region" description="Polar residues" evidence="7">
    <location>
        <begin position="788"/>
        <end position="800"/>
    </location>
</feature>
<feature type="transmembrane region" description="Helical" evidence="8">
    <location>
        <begin position="32"/>
        <end position="51"/>
    </location>
</feature>
<evidence type="ECO:0008006" key="14">
    <source>
        <dbReference type="Google" id="ProtNLM"/>
    </source>
</evidence>
<organism evidence="12 13">
    <name type="scientific">Phytophthora fragariae</name>
    <dbReference type="NCBI Taxonomy" id="53985"/>
    <lineage>
        <taxon>Eukaryota</taxon>
        <taxon>Sar</taxon>
        <taxon>Stramenopiles</taxon>
        <taxon>Oomycota</taxon>
        <taxon>Peronosporomycetes</taxon>
        <taxon>Peronosporales</taxon>
        <taxon>Peronosporaceae</taxon>
        <taxon>Phytophthora</taxon>
    </lineage>
</organism>
<feature type="transmembrane region" description="Helical" evidence="8">
    <location>
        <begin position="688"/>
        <end position="707"/>
    </location>
</feature>
<comment type="subcellular location">
    <subcellularLocation>
        <location evidence="1">Membrane</location>
        <topology evidence="1">Multi-pass membrane protein</topology>
    </subcellularLocation>
</comment>
<feature type="transmembrane region" description="Helical" evidence="8">
    <location>
        <begin position="957"/>
        <end position="976"/>
    </location>
</feature>
<feature type="region of interest" description="Disordered" evidence="7">
    <location>
        <begin position="842"/>
        <end position="863"/>
    </location>
</feature>
<evidence type="ECO:0000256" key="2">
    <source>
        <dbReference type="ARBA" id="ARBA00007779"/>
    </source>
</evidence>
<evidence type="ECO:0000256" key="7">
    <source>
        <dbReference type="SAM" id="MobiDB-lite"/>
    </source>
</evidence>
<feature type="transmembrane region" description="Helical" evidence="8">
    <location>
        <begin position="424"/>
        <end position="450"/>
    </location>
</feature>
<feature type="transmembrane region" description="Helical" evidence="8">
    <location>
        <begin position="153"/>
        <end position="174"/>
    </location>
</feature>
<dbReference type="Pfam" id="PF13967">
    <property type="entry name" value="RSN1_TM"/>
    <property type="match status" value="1"/>
</dbReference>
<sequence length="1649" mass="182904">MADAASAAASVTDKAATEDLTPSTTILDGMRVYFVIGAIGWMAFEVGRVKLQRAFYCREDKAETTNATVTRCHNAKVFAWLKLLFFTSDDEILEQCGMDTLFFLRFLRLCEKVTLVGILCSAANFPIYYYAKRDTLDPLYRMTLSHLDTDEMWRFWLTVVTMYLVSLTTCFLLWKEYEEYIRRRHEFMSRKHTQQYTVVLNGLPPNLCTQQTLRNYLELLFPKSVLHVYVALECRDLEKLVAERVKVRNKLEHVLAQSAKTGDRVLTRDKLLGGEQVDAVELYQEQLKELNTAVEKEVRGILRNQAGVARQLVESSGDDESLSRGFNQNFDSARSVNFAYKEEELDGDALESRYIKSLKRQDKNAIGIMRPAGFVTFRSLKAAQSCTQILQSADPTQMHVEAAAHADDVVWENIGLSKNVKDTWFLISMCLSTAIILLWTVPTGIVVSFAKVSTLEKQWAWLATVIENNPWVKSLLEQLSPLMLSVMTALAPIIFGILSKREGHAFASQVDASLLNKLVIYQIYVTFLLPIIGGTVIDAVIGSSSTDLTDVSAVLKLISDSVAVQSSFFITYLLVKTGLNLTLILLRVTPIVKAAIYQVFAPKLTPRERSSPWFGLTSLAHPGDFGASDQVSEYYLVLMLVLVFCAIAPILNYFAMLYLVLSDFVYRWAVMCVHDPSTQTLGTFFPSLYRFIVGALMFAQIIMASVLATKQVALPATFSIFLPFITLAFHLFVNSRYPHVALNLPLDQAVMIDSRRSRQMQDLERVLEDMYMQPAMLERGPLEPDYQGLSSDPNPENQLASPPPVEKDSFRSQDKQLFSPNNVQGIHPAAYELSQISLSQSNSSSSGYASRSQASRSNGSRMFDVESPSAASAAKDFLYQRQLAPNAVPLLVRLQRHRILWTAVLGVSVVVVAMTFLQRGIVLKSYAVSSNGSVDSGDIDTYNFYVGLCTSVLVKPLLGLVGAVVPAVLLCFLTEMTMQETTSRRTRLILALLGNAVLWFLLNGFMAVYVSEQAAQVDAAIGDSDLADYENSSSLSDSNRTSNMDTILRSAMQMPDATAENAVGQCSRPSPRRLPAQLNYGFPSRQWLNEMLPFAPESTDTNTLSVPLSEGIDTVEMPTMPMELTAARNLVSYALRATDDFYREQDVPANASAFELLDLPVGFESASTDDMSITQALVQAMNDTLNRAVETRTHLQNFSVAESSVEFVQFPWSTDSGELVFEGVTLEIPMDVDFLLRDLTLLNDTTQAVVYGAQVLNGLFEINAKEECGRYGCVVSPVGATLTTAPVDEGSQVRALPVCLDADGNEDYKATMDVDGIDCAYRSNNSVLVLSFAKRIVGDAISSSLVNNSNGEALVVMLTNARKIYQVTAGRLSWKTTDLAAKYEASCEASDCNGLAFPLSNDDRQVIVGAEHLPVNNLTTYSPSLLLWTPLVTSNVQEVDKSDILKSDFVFPNNFDDTSGWTPVNGSRCERERGAFMDRVQSSHLYSERSLHPAYQSALFWLFQHGVVKQKLSETTLAFDASVKYVDVTISVPQLSATLTFVGCAMLVLMSVLVFFGGKSREAEVERHFKPHHLARVLLDDQAFSHRLLKCDLLNVGNKYLNSSELLDQFEISGLALRHRKRPSDVLIVPKGQQSTTASAASSQAVHIV</sequence>
<dbReference type="InterPro" id="IPR027815">
    <property type="entry name" value="CSC1/OSCA1-like_cyt"/>
</dbReference>
<feature type="domain" description="CSC1/OSCA1-like cytosolic" evidence="11">
    <location>
        <begin position="360"/>
        <end position="413"/>
    </location>
</feature>
<evidence type="ECO:0000256" key="8">
    <source>
        <dbReference type="SAM" id="Phobius"/>
    </source>
</evidence>
<feature type="region of interest" description="Disordered" evidence="7">
    <location>
        <begin position="782"/>
        <end position="811"/>
    </location>
</feature>
<keyword evidence="3" id="KW-0813">Transport</keyword>
<feature type="transmembrane region" description="Helical" evidence="8">
    <location>
        <begin position="518"/>
        <end position="541"/>
    </location>
</feature>
<keyword evidence="6 8" id="KW-0472">Membrane</keyword>
<evidence type="ECO:0000259" key="9">
    <source>
        <dbReference type="Pfam" id="PF02714"/>
    </source>
</evidence>
<feature type="transmembrane region" description="Helical" evidence="8">
    <location>
        <begin position="479"/>
        <end position="498"/>
    </location>
</feature>